<evidence type="ECO:0000313" key="2">
    <source>
        <dbReference type="Proteomes" id="UP000193642"/>
    </source>
</evidence>
<name>A0A1Y2C9D5_9FUNG</name>
<gene>
    <name evidence="1" type="ORF">BCR33DRAFT_717680</name>
</gene>
<accession>A0A1Y2C9D5</accession>
<feature type="non-terminal residue" evidence="1">
    <location>
        <position position="87"/>
    </location>
</feature>
<reference evidence="1 2" key="1">
    <citation type="submission" date="2016-07" db="EMBL/GenBank/DDBJ databases">
        <title>Pervasive Adenine N6-methylation of Active Genes in Fungi.</title>
        <authorList>
            <consortium name="DOE Joint Genome Institute"/>
            <person name="Mondo S.J."/>
            <person name="Dannebaum R.O."/>
            <person name="Kuo R.C."/>
            <person name="Labutti K."/>
            <person name="Haridas S."/>
            <person name="Kuo A."/>
            <person name="Salamov A."/>
            <person name="Ahrendt S.R."/>
            <person name="Lipzen A."/>
            <person name="Sullivan W."/>
            <person name="Andreopoulos W.B."/>
            <person name="Clum A."/>
            <person name="Lindquist E."/>
            <person name="Daum C."/>
            <person name="Ramamoorthy G.K."/>
            <person name="Gryganskyi A."/>
            <person name="Culley D."/>
            <person name="Magnuson J.K."/>
            <person name="James T.Y."/>
            <person name="O'Malley M.A."/>
            <person name="Stajich J.E."/>
            <person name="Spatafora J.W."/>
            <person name="Visel A."/>
            <person name="Grigoriev I.V."/>
        </authorList>
    </citation>
    <scope>NUCLEOTIDE SEQUENCE [LARGE SCALE GENOMIC DNA]</scope>
    <source>
        <strain evidence="1 2">JEL800</strain>
    </source>
</reference>
<evidence type="ECO:0000313" key="1">
    <source>
        <dbReference type="EMBL" id="ORY43474.1"/>
    </source>
</evidence>
<dbReference type="AlphaFoldDB" id="A0A1Y2C9D5"/>
<feature type="non-terminal residue" evidence="1">
    <location>
        <position position="1"/>
    </location>
</feature>
<proteinExistence type="predicted"/>
<organism evidence="1 2">
    <name type="scientific">Rhizoclosmatium globosum</name>
    <dbReference type="NCBI Taxonomy" id="329046"/>
    <lineage>
        <taxon>Eukaryota</taxon>
        <taxon>Fungi</taxon>
        <taxon>Fungi incertae sedis</taxon>
        <taxon>Chytridiomycota</taxon>
        <taxon>Chytridiomycota incertae sedis</taxon>
        <taxon>Chytridiomycetes</taxon>
        <taxon>Chytridiales</taxon>
        <taxon>Chytriomycetaceae</taxon>
        <taxon>Rhizoclosmatium</taxon>
    </lineage>
</organism>
<keyword evidence="2" id="KW-1185">Reference proteome</keyword>
<protein>
    <submittedName>
        <fullName evidence="1">Uncharacterized protein</fullName>
    </submittedName>
</protein>
<dbReference type="Proteomes" id="UP000193642">
    <property type="component" value="Unassembled WGS sequence"/>
</dbReference>
<dbReference type="EMBL" id="MCGO01000025">
    <property type="protein sequence ID" value="ORY43474.1"/>
    <property type="molecule type" value="Genomic_DNA"/>
</dbReference>
<comment type="caution">
    <text evidence="1">The sequence shown here is derived from an EMBL/GenBank/DDBJ whole genome shotgun (WGS) entry which is preliminary data.</text>
</comment>
<sequence length="87" mass="9857">IKSVPKHNPRALLNAPIINRHALQVDTPLVYSYLTIQIFSNTKSIISLQAVHSSKRHLIRAHTFQRHINPHSESLSHTHLSTGNCIH</sequence>